<proteinExistence type="predicted"/>
<dbReference type="EMBL" id="CAJVQC010029205">
    <property type="protein sequence ID" value="CAG8742028.1"/>
    <property type="molecule type" value="Genomic_DNA"/>
</dbReference>
<dbReference type="Proteomes" id="UP000789920">
    <property type="component" value="Unassembled WGS sequence"/>
</dbReference>
<reference evidence="1" key="1">
    <citation type="submission" date="2021-06" db="EMBL/GenBank/DDBJ databases">
        <authorList>
            <person name="Kallberg Y."/>
            <person name="Tangrot J."/>
            <person name="Rosling A."/>
        </authorList>
    </citation>
    <scope>NUCLEOTIDE SEQUENCE</scope>
    <source>
        <strain evidence="1">MA461A</strain>
    </source>
</reference>
<evidence type="ECO:0000313" key="1">
    <source>
        <dbReference type="EMBL" id="CAG8742028.1"/>
    </source>
</evidence>
<organism evidence="1 2">
    <name type="scientific">Racocetra persica</name>
    <dbReference type="NCBI Taxonomy" id="160502"/>
    <lineage>
        <taxon>Eukaryota</taxon>
        <taxon>Fungi</taxon>
        <taxon>Fungi incertae sedis</taxon>
        <taxon>Mucoromycota</taxon>
        <taxon>Glomeromycotina</taxon>
        <taxon>Glomeromycetes</taxon>
        <taxon>Diversisporales</taxon>
        <taxon>Gigasporaceae</taxon>
        <taxon>Racocetra</taxon>
    </lineage>
</organism>
<comment type="caution">
    <text evidence="1">The sequence shown here is derived from an EMBL/GenBank/DDBJ whole genome shotgun (WGS) entry which is preliminary data.</text>
</comment>
<feature type="non-terminal residue" evidence="1">
    <location>
        <position position="1"/>
    </location>
</feature>
<sequence>KLISELTSNTSEQNTDTITSYPVTATETNPQPIDFLNLYTKITSAECDIQKPNQNVIIQYYNFGIGIAKRFKFYYEKTYNINDANSEVKKEIEKQLPDGTPETTIRKRKERA</sequence>
<evidence type="ECO:0000313" key="2">
    <source>
        <dbReference type="Proteomes" id="UP000789920"/>
    </source>
</evidence>
<keyword evidence="2" id="KW-1185">Reference proteome</keyword>
<protein>
    <submittedName>
        <fullName evidence="1">7969_t:CDS:1</fullName>
    </submittedName>
</protein>
<gene>
    <name evidence="1" type="ORF">RPERSI_LOCUS13248</name>
</gene>
<accession>A0ACA9Q8D9</accession>
<name>A0ACA9Q8D9_9GLOM</name>